<dbReference type="RefSeq" id="WP_265269344.1">
    <property type="nucleotide sequence ID" value="NZ_JANFAU010000010.1"/>
</dbReference>
<evidence type="ECO:0000313" key="2">
    <source>
        <dbReference type="EMBL" id="MCW6535900.1"/>
    </source>
</evidence>
<name>A0AA41Z9D2_9SPHN</name>
<dbReference type="AlphaFoldDB" id="A0AA41Z9D2"/>
<evidence type="ECO:0000256" key="1">
    <source>
        <dbReference type="SAM" id="SignalP"/>
    </source>
</evidence>
<dbReference type="Proteomes" id="UP001165565">
    <property type="component" value="Unassembled WGS sequence"/>
</dbReference>
<protein>
    <submittedName>
        <fullName evidence="2">Uncharacterized protein</fullName>
    </submittedName>
</protein>
<gene>
    <name evidence="2" type="ORF">NEE01_14040</name>
</gene>
<accession>A0AA41Z9D2</accession>
<organism evidence="2 3">
    <name type="scientific">Sphingomonas lycopersici</name>
    <dbReference type="NCBI Taxonomy" id="2951807"/>
    <lineage>
        <taxon>Bacteria</taxon>
        <taxon>Pseudomonadati</taxon>
        <taxon>Pseudomonadota</taxon>
        <taxon>Alphaproteobacteria</taxon>
        <taxon>Sphingomonadales</taxon>
        <taxon>Sphingomonadaceae</taxon>
        <taxon>Sphingomonas</taxon>
    </lineage>
</organism>
<feature type="signal peptide" evidence="1">
    <location>
        <begin position="1"/>
        <end position="21"/>
    </location>
</feature>
<keyword evidence="1" id="KW-0732">Signal</keyword>
<feature type="chain" id="PRO_5041405686" evidence="1">
    <location>
        <begin position="22"/>
        <end position="178"/>
    </location>
</feature>
<keyword evidence="3" id="KW-1185">Reference proteome</keyword>
<proteinExistence type="predicted"/>
<sequence length="178" mass="18895">MIRRFALAAFALLLTAGPAAAEDAAQPDFFAAAICQPPYSFDHATTLYNAAEKLTKPDMSLFGAAVYHLPAAIARDGFTTQDILFANSAFGVLIDGDVAAKLAETYHLAPEKSHLFGASTTGFARQLPDAEQPMKAMGLVSLVARQGPGLKGKTMLACEFVSHEDRAGLEAFEKASEK</sequence>
<evidence type="ECO:0000313" key="3">
    <source>
        <dbReference type="Proteomes" id="UP001165565"/>
    </source>
</evidence>
<dbReference type="EMBL" id="JANFAV010000009">
    <property type="protein sequence ID" value="MCW6535900.1"/>
    <property type="molecule type" value="Genomic_DNA"/>
</dbReference>
<comment type="caution">
    <text evidence="2">The sequence shown here is derived from an EMBL/GenBank/DDBJ whole genome shotgun (WGS) entry which is preliminary data.</text>
</comment>
<reference evidence="2" key="1">
    <citation type="submission" date="2022-06" db="EMBL/GenBank/DDBJ databases">
        <title>Sphingomonas sp. nov. isolated from rhizosphere soil of tomato.</title>
        <authorList>
            <person name="Dong H."/>
            <person name="Gao R."/>
        </authorList>
    </citation>
    <scope>NUCLEOTIDE SEQUENCE</scope>
    <source>
        <strain evidence="2">MMSM24</strain>
    </source>
</reference>